<gene>
    <name evidence="2" type="ORF">BGZ95_011412</name>
</gene>
<reference evidence="2" key="1">
    <citation type="journal article" date="2020" name="Fungal Divers.">
        <title>Resolving the Mortierellaceae phylogeny through synthesis of multi-gene phylogenetics and phylogenomics.</title>
        <authorList>
            <person name="Vandepol N."/>
            <person name="Liber J."/>
            <person name="Desiro A."/>
            <person name="Na H."/>
            <person name="Kennedy M."/>
            <person name="Barry K."/>
            <person name="Grigoriev I.V."/>
            <person name="Miller A.N."/>
            <person name="O'Donnell K."/>
            <person name="Stajich J.E."/>
            <person name="Bonito G."/>
        </authorList>
    </citation>
    <scope>NUCLEOTIDE SEQUENCE</scope>
    <source>
        <strain evidence="2">NRRL 28262</strain>
    </source>
</reference>
<comment type="caution">
    <text evidence="2">The sequence shown here is derived from an EMBL/GenBank/DDBJ whole genome shotgun (WGS) entry which is preliminary data.</text>
</comment>
<keyword evidence="3" id="KW-1185">Reference proteome</keyword>
<dbReference type="Proteomes" id="UP001194580">
    <property type="component" value="Unassembled WGS sequence"/>
</dbReference>
<feature type="region of interest" description="Disordered" evidence="1">
    <location>
        <begin position="1"/>
        <end position="35"/>
    </location>
</feature>
<dbReference type="EMBL" id="JAAAIL010000856">
    <property type="protein sequence ID" value="KAG0272805.1"/>
    <property type="molecule type" value="Genomic_DNA"/>
</dbReference>
<feature type="compositionally biased region" description="Polar residues" evidence="1">
    <location>
        <begin position="315"/>
        <end position="324"/>
    </location>
</feature>
<accession>A0AAD4H5N3</accession>
<feature type="region of interest" description="Disordered" evidence="1">
    <location>
        <begin position="206"/>
        <end position="227"/>
    </location>
</feature>
<evidence type="ECO:0000256" key="1">
    <source>
        <dbReference type="SAM" id="MobiDB-lite"/>
    </source>
</evidence>
<proteinExistence type="predicted"/>
<evidence type="ECO:0000313" key="2">
    <source>
        <dbReference type="EMBL" id="KAG0272805.1"/>
    </source>
</evidence>
<evidence type="ECO:0000313" key="3">
    <source>
        <dbReference type="Proteomes" id="UP001194580"/>
    </source>
</evidence>
<name>A0AAD4H5N3_9FUNG</name>
<feature type="region of interest" description="Disordered" evidence="1">
    <location>
        <begin position="298"/>
        <end position="325"/>
    </location>
</feature>
<dbReference type="AlphaFoldDB" id="A0AAD4H5N3"/>
<dbReference type="Gene3D" id="3.30.900.20">
    <property type="match status" value="1"/>
</dbReference>
<protein>
    <submittedName>
        <fullName evidence="2">Uncharacterized protein</fullName>
    </submittedName>
</protein>
<organism evidence="2 3">
    <name type="scientific">Linnemannia exigua</name>
    <dbReference type="NCBI Taxonomy" id="604196"/>
    <lineage>
        <taxon>Eukaryota</taxon>
        <taxon>Fungi</taxon>
        <taxon>Fungi incertae sedis</taxon>
        <taxon>Mucoromycota</taxon>
        <taxon>Mortierellomycotina</taxon>
        <taxon>Mortierellomycetes</taxon>
        <taxon>Mortierellales</taxon>
        <taxon>Mortierellaceae</taxon>
        <taxon>Linnemannia</taxon>
    </lineage>
</organism>
<dbReference type="InterPro" id="IPR053729">
    <property type="entry name" value="MAD2L1BP_domain_sf"/>
</dbReference>
<sequence>MLHASQDTSSAERHSHQQYYEQCAQGHSPAPSAAAHTPSMLVDMTLPRPIPAETALRMVRKIVQTLMYTRGQMGSTWEQLEFLLNQEKMRQEFEEQEQDQSFHSHDPHLGTFNHDSLDQDDENDFVVPTKSLTEFLETSEKMFVDLEESIYDQLYSDLRQTATTAGPTQRPRYISLALVFGTTFTTPKEQYMIRLGPLEPRHLSATSTRHNHVASPITTPEQQREEKKWERVLVQELMGIHIIPAQGAEPQQGHDSLSATVPLRHRTKAHLLMKAPAGRIFTGIFPQQQVLLHEDYPTPSASITSQDQQEEERSATQSCWSQGSKGFRGSKKLARWPIHHLHLFGPSAVVSEQDSYHANNNGDDDDNDDDEMWYLIGPGIPILSPLL</sequence>